<evidence type="ECO:0000256" key="1">
    <source>
        <dbReference type="SAM" id="MobiDB-lite"/>
    </source>
</evidence>
<reference evidence="3" key="1">
    <citation type="submission" date="2017-11" db="EMBL/GenBank/DDBJ databases">
        <authorList>
            <person name="Lima N.C."/>
            <person name="Parody-Merino A.M."/>
            <person name="Battley P.F."/>
            <person name="Fidler A.E."/>
            <person name="Prosdocimi F."/>
        </authorList>
    </citation>
    <scope>NUCLEOTIDE SEQUENCE [LARGE SCALE GENOMIC DNA]</scope>
</reference>
<reference evidence="3" key="2">
    <citation type="submission" date="2017-12" db="EMBL/GenBank/DDBJ databases">
        <title>Genome sequence of the Bar-tailed Godwit (Limosa lapponica baueri).</title>
        <authorList>
            <person name="Lima N.C.B."/>
            <person name="Parody-Merino A.M."/>
            <person name="Battley P.F."/>
            <person name="Fidler A.E."/>
            <person name="Prosdocimi F."/>
        </authorList>
    </citation>
    <scope>NUCLEOTIDE SEQUENCE [LARGE SCALE GENOMIC DNA]</scope>
</reference>
<feature type="region of interest" description="Disordered" evidence="1">
    <location>
        <begin position="166"/>
        <end position="185"/>
    </location>
</feature>
<protein>
    <submittedName>
        <fullName evidence="2">Uncharacterized protein</fullName>
    </submittedName>
</protein>
<dbReference type="AlphaFoldDB" id="A0A2I0UND3"/>
<feature type="compositionally biased region" description="Basic and acidic residues" evidence="1">
    <location>
        <begin position="166"/>
        <end position="178"/>
    </location>
</feature>
<proteinExistence type="predicted"/>
<dbReference type="EMBL" id="KZ505676">
    <property type="protein sequence ID" value="PKU47554.1"/>
    <property type="molecule type" value="Genomic_DNA"/>
</dbReference>
<accession>A0A2I0UND3</accession>
<dbReference type="Proteomes" id="UP000233556">
    <property type="component" value="Unassembled WGS sequence"/>
</dbReference>
<evidence type="ECO:0000313" key="3">
    <source>
        <dbReference type="Proteomes" id="UP000233556"/>
    </source>
</evidence>
<gene>
    <name evidence="2" type="ORF">llap_2196</name>
</gene>
<keyword evidence="3" id="KW-1185">Reference proteome</keyword>
<sequence>MTFGGPFRPGPIYESMNPLFIKIQEASDLLNSTGTKSSPKRNLDAKKVESTNFPLELFRIKSQGQTEWKKPEDDKEDWSFLASFTVPDSVPSNSKERFLGKEHCNCDSSSGKTVPLGLSRKFSSKSLSSRPGINPLANHNTGYHFIAKKRLLLLITGSVPLPLTEPWRESQTHGEKHSSKAVPPESIGVPALPGSLWRAQQSLADGETLAHVGPELQDLHWWQMALESCSCRQSSHSDFGVSWYLASTTSPRGVEMTSGMPQDPHSHAHIFTMEKYKTAQDPIGPLGDKGTLLSHGKFAIHQNSQILLLSSAFQKIYPKPILVPGVLPPQVQDPTFALVEPH</sequence>
<evidence type="ECO:0000313" key="2">
    <source>
        <dbReference type="EMBL" id="PKU47554.1"/>
    </source>
</evidence>
<name>A0A2I0UND3_LIMLA</name>
<organism evidence="2 3">
    <name type="scientific">Limosa lapponica baueri</name>
    <dbReference type="NCBI Taxonomy" id="1758121"/>
    <lineage>
        <taxon>Eukaryota</taxon>
        <taxon>Metazoa</taxon>
        <taxon>Chordata</taxon>
        <taxon>Craniata</taxon>
        <taxon>Vertebrata</taxon>
        <taxon>Euteleostomi</taxon>
        <taxon>Archelosauria</taxon>
        <taxon>Archosauria</taxon>
        <taxon>Dinosauria</taxon>
        <taxon>Saurischia</taxon>
        <taxon>Theropoda</taxon>
        <taxon>Coelurosauria</taxon>
        <taxon>Aves</taxon>
        <taxon>Neognathae</taxon>
        <taxon>Neoaves</taxon>
        <taxon>Charadriiformes</taxon>
        <taxon>Scolopacidae</taxon>
        <taxon>Limosa</taxon>
    </lineage>
</organism>